<dbReference type="InterPro" id="IPR025377">
    <property type="entry name" value="DUF4367"/>
</dbReference>
<evidence type="ECO:0000256" key="1">
    <source>
        <dbReference type="SAM" id="Phobius"/>
    </source>
</evidence>
<keyword evidence="1" id="KW-0812">Transmembrane</keyword>
<reference evidence="3" key="1">
    <citation type="submission" date="2019-08" db="EMBL/GenBank/DDBJ databases">
        <authorList>
            <person name="Kucharzyk K."/>
            <person name="Murdoch R.W."/>
            <person name="Higgins S."/>
            <person name="Loffler F."/>
        </authorList>
    </citation>
    <scope>NUCLEOTIDE SEQUENCE</scope>
</reference>
<gene>
    <name evidence="3" type="ORF">SDC9_58011</name>
</gene>
<keyword evidence="1" id="KW-1133">Transmembrane helix</keyword>
<keyword evidence="1" id="KW-0472">Membrane</keyword>
<evidence type="ECO:0000259" key="2">
    <source>
        <dbReference type="Pfam" id="PF14285"/>
    </source>
</evidence>
<protein>
    <recommendedName>
        <fullName evidence="2">DUF4367 domain-containing protein</fullName>
    </recommendedName>
</protein>
<sequence>MTDEELDGFMRRVLLDAIQLEWSDFLENAPPVETSKHYRHQMRKMIANPLAWYHKITRPIWEKAFRAVAAILIICSVAFGTLMAANPTARAAVLQWVREWYETHIVYRYSGEASLSKMPQYGISALPNDYVEIDRSELPGYMSVTYQNPDGRNLYLDYSLVQQGSATDFVTEDMVVSDITVNGLPGQLFLSQISEQTSAVTWIDPNQDIQFTVDGFADEAVLLHMAESVSLVKSTK</sequence>
<name>A0A644X776_9ZZZZ</name>
<organism evidence="3">
    <name type="scientific">bioreactor metagenome</name>
    <dbReference type="NCBI Taxonomy" id="1076179"/>
    <lineage>
        <taxon>unclassified sequences</taxon>
        <taxon>metagenomes</taxon>
        <taxon>ecological metagenomes</taxon>
    </lineage>
</organism>
<evidence type="ECO:0000313" key="3">
    <source>
        <dbReference type="EMBL" id="MPM11661.1"/>
    </source>
</evidence>
<dbReference type="Pfam" id="PF14285">
    <property type="entry name" value="DUF4367"/>
    <property type="match status" value="1"/>
</dbReference>
<dbReference type="EMBL" id="VSSQ01001861">
    <property type="protein sequence ID" value="MPM11661.1"/>
    <property type="molecule type" value="Genomic_DNA"/>
</dbReference>
<accession>A0A644X776</accession>
<proteinExistence type="predicted"/>
<dbReference type="AlphaFoldDB" id="A0A644X776"/>
<feature type="domain" description="DUF4367" evidence="2">
    <location>
        <begin position="121"/>
        <end position="229"/>
    </location>
</feature>
<comment type="caution">
    <text evidence="3">The sequence shown here is derived from an EMBL/GenBank/DDBJ whole genome shotgun (WGS) entry which is preliminary data.</text>
</comment>
<feature type="transmembrane region" description="Helical" evidence="1">
    <location>
        <begin position="64"/>
        <end position="85"/>
    </location>
</feature>